<evidence type="ECO:0000313" key="3">
    <source>
        <dbReference type="Proteomes" id="UP001152747"/>
    </source>
</evidence>
<accession>A0A9P1J1Z2</accession>
<reference evidence="2" key="1">
    <citation type="submission" date="2022-11" db="EMBL/GenBank/DDBJ databases">
        <authorList>
            <person name="Kikuchi T."/>
        </authorList>
    </citation>
    <scope>NUCLEOTIDE SEQUENCE</scope>
    <source>
        <strain evidence="2">PS1010</strain>
    </source>
</reference>
<evidence type="ECO:0000256" key="1">
    <source>
        <dbReference type="SAM" id="SignalP"/>
    </source>
</evidence>
<keyword evidence="3" id="KW-1185">Reference proteome</keyword>
<sequence>MLKNLTALVLLALCFEAECRRFLCPFKNETDPHRPHHFKGNCERTDKFRKWLDENPEEKFHRSDEIVDPDDSDSYWYALEGAEYCCFEQICLTQCGINVHKIVKKKYGPLFPRYVSYVYERFPHFFRYANATEVKELEEGTASSQTIEKWTLYLGHLAYDWDRQVRRKQRFARSKC</sequence>
<gene>
    <name evidence="2" type="ORF">CAMP_LOCUS19346</name>
</gene>
<dbReference type="Proteomes" id="UP001152747">
    <property type="component" value="Unassembled WGS sequence"/>
</dbReference>
<name>A0A9P1J1Z2_9PELO</name>
<comment type="caution">
    <text evidence="2">The sequence shown here is derived from an EMBL/GenBank/DDBJ whole genome shotgun (WGS) entry which is preliminary data.</text>
</comment>
<organism evidence="2 3">
    <name type="scientific">Caenorhabditis angaria</name>
    <dbReference type="NCBI Taxonomy" id="860376"/>
    <lineage>
        <taxon>Eukaryota</taxon>
        <taxon>Metazoa</taxon>
        <taxon>Ecdysozoa</taxon>
        <taxon>Nematoda</taxon>
        <taxon>Chromadorea</taxon>
        <taxon>Rhabditida</taxon>
        <taxon>Rhabditina</taxon>
        <taxon>Rhabditomorpha</taxon>
        <taxon>Rhabditoidea</taxon>
        <taxon>Rhabditidae</taxon>
        <taxon>Peloderinae</taxon>
        <taxon>Caenorhabditis</taxon>
    </lineage>
</organism>
<protein>
    <submittedName>
        <fullName evidence="2">Uncharacterized protein</fullName>
    </submittedName>
</protein>
<feature type="signal peptide" evidence="1">
    <location>
        <begin position="1"/>
        <end position="19"/>
    </location>
</feature>
<dbReference type="AlphaFoldDB" id="A0A9P1J1Z2"/>
<keyword evidence="1" id="KW-0732">Signal</keyword>
<evidence type="ECO:0000313" key="2">
    <source>
        <dbReference type="EMBL" id="CAI5456709.1"/>
    </source>
</evidence>
<feature type="chain" id="PRO_5040378468" evidence="1">
    <location>
        <begin position="20"/>
        <end position="176"/>
    </location>
</feature>
<dbReference type="EMBL" id="CANHGI010000006">
    <property type="protein sequence ID" value="CAI5456709.1"/>
    <property type="molecule type" value="Genomic_DNA"/>
</dbReference>
<proteinExistence type="predicted"/>